<comment type="caution">
    <text evidence="3">The sequence shown here is derived from an EMBL/GenBank/DDBJ whole genome shotgun (WGS) entry which is preliminary data.</text>
</comment>
<feature type="signal peptide" evidence="1">
    <location>
        <begin position="1"/>
        <end position="28"/>
    </location>
</feature>
<evidence type="ECO:0000256" key="1">
    <source>
        <dbReference type="SAM" id="SignalP"/>
    </source>
</evidence>
<dbReference type="OrthoDB" id="1099712at2"/>
<feature type="chain" id="PRO_5021356962" description="BIG2 domain-containing protein" evidence="1">
    <location>
        <begin position="29"/>
        <end position="193"/>
    </location>
</feature>
<dbReference type="InterPro" id="IPR032789">
    <property type="entry name" value="T2SS-T3SS_pil_N"/>
</dbReference>
<dbReference type="Pfam" id="PF13629">
    <property type="entry name" value="T2SS-T3SS_pil_N"/>
    <property type="match status" value="1"/>
</dbReference>
<dbReference type="PROSITE" id="PS51257">
    <property type="entry name" value="PROKAR_LIPOPROTEIN"/>
    <property type="match status" value="1"/>
</dbReference>
<name>A0A4Y8L718_9BACT</name>
<dbReference type="EMBL" id="SOML01000002">
    <property type="protein sequence ID" value="TFD97954.1"/>
    <property type="molecule type" value="Genomic_DNA"/>
</dbReference>
<dbReference type="AlphaFoldDB" id="A0A4Y8L718"/>
<sequence length="193" mass="20008">MKNFKKVSGFLYLSLVALTLAFTFASCGDDDDDKVNNLLKFKPEKVEVEVGKTATVTVSGGTAPYTVASSDGKIASAKADKSTITITGVKNGSATIMVTDKNKNSGKITVTVKAVSGLDFDKKSVTVNVGKEDIVTIKGGTAPYTAESKDSKIATASVKDGKVTIKGVKAGTTTITVADKDKKNSGTISVTIK</sequence>
<organism evidence="3 4">
    <name type="scientific">Dysgonomonas capnocytophagoides</name>
    <dbReference type="NCBI Taxonomy" id="45254"/>
    <lineage>
        <taxon>Bacteria</taxon>
        <taxon>Pseudomonadati</taxon>
        <taxon>Bacteroidota</taxon>
        <taxon>Bacteroidia</taxon>
        <taxon>Bacteroidales</taxon>
        <taxon>Dysgonomonadaceae</taxon>
        <taxon>Dysgonomonas</taxon>
    </lineage>
</organism>
<protein>
    <recommendedName>
        <fullName evidence="2">BIG2 domain-containing protein</fullName>
    </recommendedName>
</protein>
<evidence type="ECO:0000313" key="4">
    <source>
        <dbReference type="Proteomes" id="UP000297861"/>
    </source>
</evidence>
<dbReference type="SMART" id="SM00635">
    <property type="entry name" value="BID_2"/>
    <property type="match status" value="2"/>
</dbReference>
<reference evidence="3 4" key="1">
    <citation type="submission" date="2019-03" db="EMBL/GenBank/DDBJ databases">
        <title>San Antonio Military Medical Center submission to MRSN (WRAIR), pending publication.</title>
        <authorList>
            <person name="Blyth D.M."/>
            <person name="Mccarthy S.L."/>
            <person name="Schall S.E."/>
            <person name="Stam J.A."/>
            <person name="Ong A.C."/>
            <person name="Mcgann P.T."/>
        </authorList>
    </citation>
    <scope>NUCLEOTIDE SEQUENCE [LARGE SCALE GENOMIC DNA]</scope>
    <source>
        <strain evidence="3 4">MRSN571793</strain>
    </source>
</reference>
<gene>
    <name evidence="3" type="ORF">E2605_04875</name>
</gene>
<dbReference type="InterPro" id="IPR003343">
    <property type="entry name" value="Big_2"/>
</dbReference>
<feature type="domain" description="BIG2" evidence="2">
    <location>
        <begin position="114"/>
        <end position="189"/>
    </location>
</feature>
<proteinExistence type="predicted"/>
<evidence type="ECO:0000313" key="3">
    <source>
        <dbReference type="EMBL" id="TFD97954.1"/>
    </source>
</evidence>
<evidence type="ECO:0000259" key="2">
    <source>
        <dbReference type="SMART" id="SM00635"/>
    </source>
</evidence>
<dbReference type="Proteomes" id="UP000297861">
    <property type="component" value="Unassembled WGS sequence"/>
</dbReference>
<dbReference type="Gene3D" id="2.60.40.1080">
    <property type="match status" value="2"/>
</dbReference>
<keyword evidence="4" id="KW-1185">Reference proteome</keyword>
<dbReference type="RefSeq" id="WP_134435697.1">
    <property type="nucleotide sequence ID" value="NZ_SOML01000002.1"/>
</dbReference>
<accession>A0A4Y8L718</accession>
<dbReference type="InterPro" id="IPR008964">
    <property type="entry name" value="Invasin/intimin_cell_adhesion"/>
</dbReference>
<dbReference type="SUPFAM" id="SSF49373">
    <property type="entry name" value="Invasin/intimin cell-adhesion fragments"/>
    <property type="match status" value="2"/>
</dbReference>
<keyword evidence="1" id="KW-0732">Signal</keyword>
<feature type="domain" description="BIG2" evidence="2">
    <location>
        <begin position="35"/>
        <end position="110"/>
    </location>
</feature>